<dbReference type="EMBL" id="VBOS01000124">
    <property type="protein sequence ID" value="TMQ57413.1"/>
    <property type="molecule type" value="Genomic_DNA"/>
</dbReference>
<sequence length="155" mass="16142">MGSGTQTVFVRPGAPVERPALLLSLGLAAAALVLYAATCSPFVLDWDVAEFQALAAGHGIAHAGYPSYLLLLEALHRLPFMTAPWRANFASAIAASVAVGFFAAIAIRCTGSRIAAAAATCAFAASYSLWHHGTRADVYAFTLALSGAAFHSFLR</sequence>
<reference evidence="2 3" key="1">
    <citation type="journal article" date="2019" name="Nat. Microbiol.">
        <title>Mediterranean grassland soil C-N compound turnover is dependent on rainfall and depth, and is mediated by genomically divergent microorganisms.</title>
        <authorList>
            <person name="Diamond S."/>
            <person name="Andeer P.F."/>
            <person name="Li Z."/>
            <person name="Crits-Christoph A."/>
            <person name="Burstein D."/>
            <person name="Anantharaman K."/>
            <person name="Lane K.R."/>
            <person name="Thomas B.C."/>
            <person name="Pan C."/>
            <person name="Northen T.R."/>
            <person name="Banfield J.F."/>
        </authorList>
    </citation>
    <scope>NUCLEOTIDE SEQUENCE [LARGE SCALE GENOMIC DNA]</scope>
    <source>
        <strain evidence="2">WS_2</strain>
    </source>
</reference>
<feature type="transmembrane region" description="Helical" evidence="1">
    <location>
        <begin position="87"/>
        <end position="107"/>
    </location>
</feature>
<evidence type="ECO:0000313" key="2">
    <source>
        <dbReference type="EMBL" id="TMQ57413.1"/>
    </source>
</evidence>
<comment type="caution">
    <text evidence="2">The sequence shown here is derived from an EMBL/GenBank/DDBJ whole genome shotgun (WGS) entry which is preliminary data.</text>
</comment>
<keyword evidence="1" id="KW-1133">Transmembrane helix</keyword>
<gene>
    <name evidence="2" type="ORF">E6K72_03715</name>
</gene>
<name>A0A538T1C2_UNCEI</name>
<accession>A0A538T1C2</accession>
<evidence type="ECO:0000256" key="1">
    <source>
        <dbReference type="SAM" id="Phobius"/>
    </source>
</evidence>
<dbReference type="AlphaFoldDB" id="A0A538T1C2"/>
<protein>
    <submittedName>
        <fullName evidence="2">DUF2723 domain-containing protein</fullName>
    </submittedName>
</protein>
<organism evidence="2 3">
    <name type="scientific">Eiseniibacteriota bacterium</name>
    <dbReference type="NCBI Taxonomy" id="2212470"/>
    <lineage>
        <taxon>Bacteria</taxon>
        <taxon>Candidatus Eiseniibacteriota</taxon>
    </lineage>
</organism>
<dbReference type="InterPro" id="IPR021280">
    <property type="entry name" value="TMEM260-like"/>
</dbReference>
<proteinExistence type="predicted"/>
<dbReference type="Proteomes" id="UP000317716">
    <property type="component" value="Unassembled WGS sequence"/>
</dbReference>
<dbReference type="Pfam" id="PF11028">
    <property type="entry name" value="TMEM260-like"/>
    <property type="match status" value="1"/>
</dbReference>
<dbReference type="PANTHER" id="PTHR16214:SF3">
    <property type="entry name" value="TRANSMEMBRANE PROTEIN 260"/>
    <property type="match status" value="1"/>
</dbReference>
<evidence type="ECO:0000313" key="3">
    <source>
        <dbReference type="Proteomes" id="UP000317716"/>
    </source>
</evidence>
<feature type="transmembrane region" description="Helical" evidence="1">
    <location>
        <begin position="21"/>
        <end position="44"/>
    </location>
</feature>
<feature type="transmembrane region" description="Helical" evidence="1">
    <location>
        <begin position="114"/>
        <end position="130"/>
    </location>
</feature>
<keyword evidence="1" id="KW-0472">Membrane</keyword>
<keyword evidence="1" id="KW-0812">Transmembrane</keyword>
<dbReference type="PANTHER" id="PTHR16214">
    <property type="entry name" value="TRANSMEMBRANE PROTEIN 260"/>
    <property type="match status" value="1"/>
</dbReference>
<dbReference type="InterPro" id="IPR052724">
    <property type="entry name" value="GT117_domain-containing"/>
</dbReference>